<evidence type="ECO:0000313" key="10">
    <source>
        <dbReference type="Proteomes" id="UP000830055"/>
    </source>
</evidence>
<name>A0ABN6MBZ9_9BACT</name>
<reference evidence="9 10" key="1">
    <citation type="submission" date="2022-01" db="EMBL/GenBank/DDBJ databases">
        <title>Desulfofustis limnae sp. nov., a novel mesophilic sulfate-reducing bacterium isolated from marsh soil.</title>
        <authorList>
            <person name="Watanabe M."/>
            <person name="Takahashi A."/>
            <person name="Kojima H."/>
            <person name="Fukui M."/>
        </authorList>
    </citation>
    <scope>NUCLEOTIDE SEQUENCE [LARGE SCALE GENOMIC DNA]</scope>
    <source>
        <strain evidence="9 10">PPLL</strain>
    </source>
</reference>
<evidence type="ECO:0000256" key="8">
    <source>
        <dbReference type="SAM" id="SignalP"/>
    </source>
</evidence>
<keyword evidence="4" id="KW-1134">Transmembrane beta strand</keyword>
<keyword evidence="10" id="KW-1185">Reference proteome</keyword>
<sequence length="446" mass="50145">MHWRRMLCSAVATGSLLLSGASLQAETLQEAIDEVIKTHPEVRSGAYNRLGRDEEVKQARAGYLPTLNFSAGYGIQELQEPEEDTLNPAVYTLSLRQNLFTGFATMDEVKRQKSRVRSSAYLLQAQTDMLALQTARAYLKVLQEQELLKLAEESLETHLKIADQIQMRTDAGVSSTADSDQVAGRVSLARANVVVARTNLADAKTNYLALVGRLPDHLQSPPPLIELLPQSLEEAEEQAIKAHPTLKSAHADLDARVSQYDVAKAPYYPIVDLEVDQHWEDELDDEGRNDRLIAMLRLRFNLFNGLKDEARRAETAHLISEAREIRNGTHREVIESIRLSWMARQAILDRLDYVRQRVDSASATAEAYTRQFNLGQRTLLDVLDTEAEVIDAKQDLVEATYADYLTQYRILNGLGRLVPAFGLEYPEESVVESQERDDQESIARNG</sequence>
<dbReference type="InterPro" id="IPR051906">
    <property type="entry name" value="TolC-like"/>
</dbReference>
<dbReference type="RefSeq" id="WP_284151947.1">
    <property type="nucleotide sequence ID" value="NZ_AP025516.1"/>
</dbReference>
<evidence type="ECO:0000256" key="5">
    <source>
        <dbReference type="ARBA" id="ARBA00022692"/>
    </source>
</evidence>
<gene>
    <name evidence="9" type="primary">aggA</name>
    <name evidence="9" type="ORF">DPPLL_29670</name>
</gene>
<dbReference type="Proteomes" id="UP000830055">
    <property type="component" value="Chromosome"/>
</dbReference>
<keyword evidence="5" id="KW-0812">Transmembrane</keyword>
<evidence type="ECO:0000256" key="7">
    <source>
        <dbReference type="ARBA" id="ARBA00023237"/>
    </source>
</evidence>
<organism evidence="9 10">
    <name type="scientific">Desulfofustis limnaeus</name>
    <dbReference type="NCBI Taxonomy" id="2740163"/>
    <lineage>
        <taxon>Bacteria</taxon>
        <taxon>Pseudomonadati</taxon>
        <taxon>Thermodesulfobacteriota</taxon>
        <taxon>Desulfobulbia</taxon>
        <taxon>Desulfobulbales</taxon>
        <taxon>Desulfocapsaceae</taxon>
        <taxon>Desulfofustis</taxon>
    </lineage>
</organism>
<dbReference type="PANTHER" id="PTHR30026">
    <property type="entry name" value="OUTER MEMBRANE PROTEIN TOLC"/>
    <property type="match status" value="1"/>
</dbReference>
<comment type="similarity">
    <text evidence="2">Belongs to the outer membrane factor (OMF) (TC 1.B.17) family.</text>
</comment>
<dbReference type="InterPro" id="IPR010130">
    <property type="entry name" value="T1SS_OMP_TolC"/>
</dbReference>
<evidence type="ECO:0000313" key="9">
    <source>
        <dbReference type="EMBL" id="BDD88602.1"/>
    </source>
</evidence>
<keyword evidence="7" id="KW-0998">Cell outer membrane</keyword>
<feature type="signal peptide" evidence="8">
    <location>
        <begin position="1"/>
        <end position="24"/>
    </location>
</feature>
<dbReference type="Gene3D" id="1.20.1600.10">
    <property type="entry name" value="Outer membrane efflux proteins (OEP)"/>
    <property type="match status" value="1"/>
</dbReference>
<evidence type="ECO:0000256" key="1">
    <source>
        <dbReference type="ARBA" id="ARBA00004442"/>
    </source>
</evidence>
<keyword evidence="8" id="KW-0732">Signal</keyword>
<protein>
    <submittedName>
        <fullName evidence="9">Channel protein TolC</fullName>
    </submittedName>
</protein>
<keyword evidence="3" id="KW-0813">Transport</keyword>
<proteinExistence type="inferred from homology"/>
<evidence type="ECO:0000256" key="4">
    <source>
        <dbReference type="ARBA" id="ARBA00022452"/>
    </source>
</evidence>
<accession>A0ABN6MBZ9</accession>
<evidence type="ECO:0000256" key="3">
    <source>
        <dbReference type="ARBA" id="ARBA00022448"/>
    </source>
</evidence>
<dbReference type="SUPFAM" id="SSF56954">
    <property type="entry name" value="Outer membrane efflux proteins (OEP)"/>
    <property type="match status" value="1"/>
</dbReference>
<dbReference type="EMBL" id="AP025516">
    <property type="protein sequence ID" value="BDD88602.1"/>
    <property type="molecule type" value="Genomic_DNA"/>
</dbReference>
<dbReference type="Pfam" id="PF02321">
    <property type="entry name" value="OEP"/>
    <property type="match status" value="2"/>
</dbReference>
<feature type="chain" id="PRO_5046846369" evidence="8">
    <location>
        <begin position="25"/>
        <end position="446"/>
    </location>
</feature>
<comment type="subcellular location">
    <subcellularLocation>
        <location evidence="1">Cell outer membrane</location>
    </subcellularLocation>
</comment>
<evidence type="ECO:0000256" key="2">
    <source>
        <dbReference type="ARBA" id="ARBA00007613"/>
    </source>
</evidence>
<keyword evidence="6" id="KW-0472">Membrane</keyword>
<dbReference type="NCBIfam" id="TIGR01844">
    <property type="entry name" value="type_I_sec_TolC"/>
    <property type="match status" value="1"/>
</dbReference>
<evidence type="ECO:0000256" key="6">
    <source>
        <dbReference type="ARBA" id="ARBA00023136"/>
    </source>
</evidence>
<dbReference type="PANTHER" id="PTHR30026:SF22">
    <property type="entry name" value="OUTER MEMBRANE EFFLUX PROTEIN"/>
    <property type="match status" value="1"/>
</dbReference>
<dbReference type="InterPro" id="IPR003423">
    <property type="entry name" value="OMP_efflux"/>
</dbReference>